<keyword evidence="8" id="KW-0443">Lipid metabolism</keyword>
<name>D6W8X2_TRICA</name>
<evidence type="ECO:0000256" key="7">
    <source>
        <dbReference type="ARBA" id="ARBA00022989"/>
    </source>
</evidence>
<keyword evidence="4 11" id="KW-0808">Transferase</keyword>
<keyword evidence="3" id="KW-0444">Lipid biosynthesis</keyword>
<gene>
    <name evidence="12" type="primary">GLEAN_00682</name>
    <name evidence="12" type="ORF">TcasGA2_TC000682</name>
</gene>
<accession>D6W8X2</accession>
<evidence type="ECO:0000256" key="11">
    <source>
        <dbReference type="RuleBase" id="RU367023"/>
    </source>
</evidence>
<keyword evidence="10" id="KW-0012">Acyltransferase</keyword>
<dbReference type="PANTHER" id="PTHR12317:SF79">
    <property type="entry name" value="ACYLTRANSFERASE"/>
    <property type="match status" value="1"/>
</dbReference>
<evidence type="ECO:0000313" key="12">
    <source>
        <dbReference type="EMBL" id="EEZ98243.1"/>
    </source>
</evidence>
<dbReference type="Proteomes" id="UP000007266">
    <property type="component" value="Linkage group 2"/>
</dbReference>
<evidence type="ECO:0000256" key="8">
    <source>
        <dbReference type="ARBA" id="ARBA00023098"/>
    </source>
</evidence>
<dbReference type="SUPFAM" id="SSF69593">
    <property type="entry name" value="Glycerol-3-phosphate (1)-acyltransferase"/>
    <property type="match status" value="2"/>
</dbReference>
<keyword evidence="6 11" id="KW-0256">Endoplasmic reticulum</keyword>
<comment type="caution">
    <text evidence="11">Lacks conserved residue(s) required for the propagation of feature annotation.</text>
</comment>
<keyword evidence="7 11" id="KW-1133">Transmembrane helix</keyword>
<sequence length="499" mass="57770">MRILGFNFDPWDTPWRKRLHFLAAGAWVFVFLFGGFVVLLLCIYLIFTPLRWLVLFYFCWIYYDRNTKDRGGRPIEWIKNFKWYKYTAEHFLITVKLAPGFQLDSNKNYLFACFPHGVIPMGAYHAIACNHSRFRQLYKNFNFKVAILLIQLLFPLTRELNLAQGGISASSESLNYALSRPQGGHIVLLFPGGALEATYTKPGFYKFVVKKRKGFVRVALQNGVPLVPVITFGENDLYNIIGDNYYWRMFQNITRKLTRDFQLNSNQNYLFACFPHGVVPLGLYSTIVNSHSKFRNLYPNFRVKLAITPFLFVFPFTRELAMALDFISCSFKSLMRVLSKPEGGEIVVLFPGGALECSYNQYQPQFYKCVLNRRKGFVRVALKSGAALVPVLTFGENDLLTVENSFWQKFRFITERYQTFACGFVHGRGVFQSTFGMVPRRKPTMTVVGTPIATAKTENPSDAQVDALHKKFQEELEKLFEKYKHQFFDNPQDKCLEFV</sequence>
<dbReference type="GO" id="GO:0019432">
    <property type="term" value="P:triglyceride biosynthetic process"/>
    <property type="evidence" value="ECO:0000318"/>
    <property type="project" value="GO_Central"/>
</dbReference>
<evidence type="ECO:0000256" key="4">
    <source>
        <dbReference type="ARBA" id="ARBA00022679"/>
    </source>
</evidence>
<evidence type="ECO:0000256" key="9">
    <source>
        <dbReference type="ARBA" id="ARBA00023136"/>
    </source>
</evidence>
<dbReference type="PANTHER" id="PTHR12317">
    <property type="entry name" value="DIACYLGLYCEROL O-ACYLTRANSFERASE"/>
    <property type="match status" value="1"/>
</dbReference>
<evidence type="ECO:0000256" key="2">
    <source>
        <dbReference type="ARBA" id="ARBA00005420"/>
    </source>
</evidence>
<dbReference type="GO" id="GO:0005789">
    <property type="term" value="C:endoplasmic reticulum membrane"/>
    <property type="evidence" value="ECO:0000318"/>
    <property type="project" value="GO_Central"/>
</dbReference>
<organism evidence="12 13">
    <name type="scientific">Tribolium castaneum</name>
    <name type="common">Red flour beetle</name>
    <dbReference type="NCBI Taxonomy" id="7070"/>
    <lineage>
        <taxon>Eukaryota</taxon>
        <taxon>Metazoa</taxon>
        <taxon>Ecdysozoa</taxon>
        <taxon>Arthropoda</taxon>
        <taxon>Hexapoda</taxon>
        <taxon>Insecta</taxon>
        <taxon>Pterygota</taxon>
        <taxon>Neoptera</taxon>
        <taxon>Endopterygota</taxon>
        <taxon>Coleoptera</taxon>
        <taxon>Polyphaga</taxon>
        <taxon>Cucujiformia</taxon>
        <taxon>Tenebrionidae</taxon>
        <taxon>Tenebrionidae incertae sedis</taxon>
        <taxon>Tribolium</taxon>
    </lineage>
</organism>
<evidence type="ECO:0000313" key="13">
    <source>
        <dbReference type="Proteomes" id="UP000007266"/>
    </source>
</evidence>
<dbReference type="AlphaFoldDB" id="D6W8X2"/>
<dbReference type="EMBL" id="KQ971312">
    <property type="protein sequence ID" value="EEZ98243.1"/>
    <property type="molecule type" value="Genomic_DNA"/>
</dbReference>
<dbReference type="eggNOG" id="KOG0831">
    <property type="taxonomic scope" value="Eukaryota"/>
</dbReference>
<dbReference type="EC" id="2.3.1.-" evidence="11"/>
<keyword evidence="5 11" id="KW-0812">Transmembrane</keyword>
<evidence type="ECO:0000256" key="10">
    <source>
        <dbReference type="ARBA" id="ARBA00023315"/>
    </source>
</evidence>
<keyword evidence="13" id="KW-1185">Reference proteome</keyword>
<keyword evidence="9 11" id="KW-0472">Membrane</keyword>
<reference evidence="12 13" key="2">
    <citation type="journal article" date="2010" name="Nucleic Acids Res.">
        <title>BeetleBase in 2010: revisions to provide comprehensive genomic information for Tribolium castaneum.</title>
        <authorList>
            <person name="Kim H.S."/>
            <person name="Murphy T."/>
            <person name="Xia J."/>
            <person name="Caragea D."/>
            <person name="Park Y."/>
            <person name="Beeman R.W."/>
            <person name="Lorenzen M.D."/>
            <person name="Butcher S."/>
            <person name="Manak J.R."/>
            <person name="Brown S.J."/>
        </authorList>
    </citation>
    <scope>GENOME REANNOTATION</scope>
    <source>
        <strain evidence="12 13">Georgia GA2</strain>
    </source>
</reference>
<dbReference type="STRING" id="7070.D6W8X2"/>
<proteinExistence type="inferred from homology"/>
<dbReference type="Pfam" id="PF03982">
    <property type="entry name" value="DAGAT"/>
    <property type="match status" value="1"/>
</dbReference>
<dbReference type="PhylomeDB" id="D6W8X2"/>
<feature type="transmembrane region" description="Helical" evidence="11">
    <location>
        <begin position="21"/>
        <end position="47"/>
    </location>
</feature>
<comment type="subcellular location">
    <subcellularLocation>
        <location evidence="1 11">Endoplasmic reticulum membrane</location>
        <topology evidence="1 11">Multi-pass membrane protein</topology>
    </subcellularLocation>
</comment>
<evidence type="ECO:0000256" key="5">
    <source>
        <dbReference type="ARBA" id="ARBA00022692"/>
    </source>
</evidence>
<dbReference type="CDD" id="cd07987">
    <property type="entry name" value="LPLAT_MGAT-like"/>
    <property type="match status" value="1"/>
</dbReference>
<reference evidence="12 13" key="1">
    <citation type="journal article" date="2008" name="Nature">
        <title>The genome of the model beetle and pest Tribolium castaneum.</title>
        <authorList>
            <consortium name="Tribolium Genome Sequencing Consortium"/>
            <person name="Richards S."/>
            <person name="Gibbs R.A."/>
            <person name="Weinstock G.M."/>
            <person name="Brown S.J."/>
            <person name="Denell R."/>
            <person name="Beeman R.W."/>
            <person name="Gibbs R."/>
            <person name="Beeman R.W."/>
            <person name="Brown S.J."/>
            <person name="Bucher G."/>
            <person name="Friedrich M."/>
            <person name="Grimmelikhuijzen C.J."/>
            <person name="Klingler M."/>
            <person name="Lorenzen M."/>
            <person name="Richards S."/>
            <person name="Roth S."/>
            <person name="Schroder R."/>
            <person name="Tautz D."/>
            <person name="Zdobnov E.M."/>
            <person name="Muzny D."/>
            <person name="Gibbs R.A."/>
            <person name="Weinstock G.M."/>
            <person name="Attaway T."/>
            <person name="Bell S."/>
            <person name="Buhay C.J."/>
            <person name="Chandrabose M.N."/>
            <person name="Chavez D."/>
            <person name="Clerk-Blankenburg K.P."/>
            <person name="Cree A."/>
            <person name="Dao M."/>
            <person name="Davis C."/>
            <person name="Chacko J."/>
            <person name="Dinh H."/>
            <person name="Dugan-Rocha S."/>
            <person name="Fowler G."/>
            <person name="Garner T.T."/>
            <person name="Garnes J."/>
            <person name="Gnirke A."/>
            <person name="Hawes A."/>
            <person name="Hernandez J."/>
            <person name="Hines S."/>
            <person name="Holder M."/>
            <person name="Hume J."/>
            <person name="Jhangiani S.N."/>
            <person name="Joshi V."/>
            <person name="Khan Z.M."/>
            <person name="Jackson L."/>
            <person name="Kovar C."/>
            <person name="Kowis A."/>
            <person name="Lee S."/>
            <person name="Lewis L.R."/>
            <person name="Margolis J."/>
            <person name="Morgan M."/>
            <person name="Nazareth L.V."/>
            <person name="Nguyen N."/>
            <person name="Okwuonu G."/>
            <person name="Parker D."/>
            <person name="Richards S."/>
            <person name="Ruiz S.J."/>
            <person name="Santibanez J."/>
            <person name="Savard J."/>
            <person name="Scherer S.E."/>
            <person name="Schneider B."/>
            <person name="Sodergren E."/>
            <person name="Tautz D."/>
            <person name="Vattahil S."/>
            <person name="Villasana D."/>
            <person name="White C.S."/>
            <person name="Wright R."/>
            <person name="Park Y."/>
            <person name="Beeman R.W."/>
            <person name="Lord J."/>
            <person name="Oppert B."/>
            <person name="Lorenzen M."/>
            <person name="Brown S."/>
            <person name="Wang L."/>
            <person name="Savard J."/>
            <person name="Tautz D."/>
            <person name="Richards S."/>
            <person name="Weinstock G."/>
            <person name="Gibbs R.A."/>
            <person name="Liu Y."/>
            <person name="Worley K."/>
            <person name="Weinstock G."/>
            <person name="Elsik C.G."/>
            <person name="Reese J.T."/>
            <person name="Elhaik E."/>
            <person name="Landan G."/>
            <person name="Graur D."/>
            <person name="Arensburger P."/>
            <person name="Atkinson P."/>
            <person name="Beeman R.W."/>
            <person name="Beidler J."/>
            <person name="Brown S.J."/>
            <person name="Demuth J.P."/>
            <person name="Drury D.W."/>
            <person name="Du Y.Z."/>
            <person name="Fujiwara H."/>
            <person name="Lorenzen M."/>
            <person name="Maselli V."/>
            <person name="Osanai M."/>
            <person name="Park Y."/>
            <person name="Robertson H.M."/>
            <person name="Tu Z."/>
            <person name="Wang J.J."/>
            <person name="Wang S."/>
            <person name="Richards S."/>
            <person name="Song H."/>
            <person name="Zhang L."/>
            <person name="Sodergren E."/>
            <person name="Werner D."/>
            <person name="Stanke M."/>
            <person name="Morgenstern B."/>
            <person name="Solovyev V."/>
            <person name="Kosarev P."/>
            <person name="Brown G."/>
            <person name="Chen H.C."/>
            <person name="Ermolaeva O."/>
            <person name="Hlavina W."/>
            <person name="Kapustin Y."/>
            <person name="Kiryutin B."/>
            <person name="Kitts P."/>
            <person name="Maglott D."/>
            <person name="Pruitt K."/>
            <person name="Sapojnikov V."/>
            <person name="Souvorov A."/>
            <person name="Mackey A.J."/>
            <person name="Waterhouse R.M."/>
            <person name="Wyder S."/>
            <person name="Zdobnov E.M."/>
            <person name="Zdobnov E.M."/>
            <person name="Wyder S."/>
            <person name="Kriventseva E.V."/>
            <person name="Kadowaki T."/>
            <person name="Bork P."/>
            <person name="Aranda M."/>
            <person name="Bao R."/>
            <person name="Beermann A."/>
            <person name="Berns N."/>
            <person name="Bolognesi R."/>
            <person name="Bonneton F."/>
            <person name="Bopp D."/>
            <person name="Brown S.J."/>
            <person name="Bucher G."/>
            <person name="Butts T."/>
            <person name="Chaumot A."/>
            <person name="Denell R.E."/>
            <person name="Ferrier D.E."/>
            <person name="Friedrich M."/>
            <person name="Gordon C.M."/>
            <person name="Jindra M."/>
            <person name="Klingler M."/>
            <person name="Lan Q."/>
            <person name="Lattorff H.M."/>
            <person name="Laudet V."/>
            <person name="von Levetsow C."/>
            <person name="Liu Z."/>
            <person name="Lutz R."/>
            <person name="Lynch J.A."/>
            <person name="da Fonseca R.N."/>
            <person name="Posnien N."/>
            <person name="Reuter R."/>
            <person name="Roth S."/>
            <person name="Savard J."/>
            <person name="Schinko J.B."/>
            <person name="Schmitt C."/>
            <person name="Schoppmeier M."/>
            <person name="Schroder R."/>
            <person name="Shippy T.D."/>
            <person name="Simonnet F."/>
            <person name="Marques-Souza H."/>
            <person name="Tautz D."/>
            <person name="Tomoyasu Y."/>
            <person name="Trauner J."/>
            <person name="Van der Zee M."/>
            <person name="Vervoort M."/>
            <person name="Wittkopp N."/>
            <person name="Wimmer E.A."/>
            <person name="Yang X."/>
            <person name="Jones A.K."/>
            <person name="Sattelle D.B."/>
            <person name="Ebert P.R."/>
            <person name="Nelson D."/>
            <person name="Scott J.G."/>
            <person name="Beeman R.W."/>
            <person name="Muthukrishnan S."/>
            <person name="Kramer K.J."/>
            <person name="Arakane Y."/>
            <person name="Beeman R.W."/>
            <person name="Zhu Q."/>
            <person name="Hogenkamp D."/>
            <person name="Dixit R."/>
            <person name="Oppert B."/>
            <person name="Jiang H."/>
            <person name="Zou Z."/>
            <person name="Marshall J."/>
            <person name="Elpidina E."/>
            <person name="Vinokurov K."/>
            <person name="Oppert C."/>
            <person name="Zou Z."/>
            <person name="Evans J."/>
            <person name="Lu Z."/>
            <person name="Zhao P."/>
            <person name="Sumathipala N."/>
            <person name="Altincicek B."/>
            <person name="Vilcinskas A."/>
            <person name="Williams M."/>
            <person name="Hultmark D."/>
            <person name="Hetru C."/>
            <person name="Jiang H."/>
            <person name="Grimmelikhuijzen C.J."/>
            <person name="Hauser F."/>
            <person name="Cazzamali G."/>
            <person name="Williamson M."/>
            <person name="Park Y."/>
            <person name="Li B."/>
            <person name="Tanaka Y."/>
            <person name="Predel R."/>
            <person name="Neupert S."/>
            <person name="Schachtner J."/>
            <person name="Verleyen P."/>
            <person name="Raible F."/>
            <person name="Bork P."/>
            <person name="Friedrich M."/>
            <person name="Walden K.K."/>
            <person name="Robertson H.M."/>
            <person name="Angeli S."/>
            <person name="Foret S."/>
            <person name="Bucher G."/>
            <person name="Schuetz S."/>
            <person name="Maleszka R."/>
            <person name="Wimmer E.A."/>
            <person name="Beeman R.W."/>
            <person name="Lorenzen M."/>
            <person name="Tomoyasu Y."/>
            <person name="Miller S.C."/>
            <person name="Grossmann D."/>
            <person name="Bucher G."/>
        </authorList>
    </citation>
    <scope>NUCLEOTIDE SEQUENCE [LARGE SCALE GENOMIC DNA]</scope>
    <source>
        <strain evidence="12 13">Georgia GA2</strain>
    </source>
</reference>
<protein>
    <recommendedName>
        <fullName evidence="11">Acyltransferase</fullName>
        <ecNumber evidence="11">2.3.1.-</ecNumber>
    </recommendedName>
</protein>
<evidence type="ECO:0000256" key="3">
    <source>
        <dbReference type="ARBA" id="ARBA00022516"/>
    </source>
</evidence>
<evidence type="ECO:0000256" key="6">
    <source>
        <dbReference type="ARBA" id="ARBA00022824"/>
    </source>
</evidence>
<dbReference type="InterPro" id="IPR007130">
    <property type="entry name" value="DAGAT"/>
</dbReference>
<comment type="similarity">
    <text evidence="2 11">Belongs to the diacylglycerol acyltransferase family.</text>
</comment>
<dbReference type="GO" id="GO:0004144">
    <property type="term" value="F:diacylglycerol O-acyltransferase activity"/>
    <property type="evidence" value="ECO:0000318"/>
    <property type="project" value="GO_Central"/>
</dbReference>
<evidence type="ECO:0000256" key="1">
    <source>
        <dbReference type="ARBA" id="ARBA00004477"/>
    </source>
</evidence>
<dbReference type="HOGENOM" id="CLU_546709_0_0_1"/>